<gene>
    <name evidence="3" type="ORF">IP90_00505</name>
</gene>
<dbReference type="AlphaFoldDB" id="A0A562LF57"/>
<dbReference type="PROSITE" id="PS51257">
    <property type="entry name" value="PROKAR_LIPOPROTEIN"/>
    <property type="match status" value="1"/>
</dbReference>
<sequence length="199" mass="20993">MARPTAVQCTIRHHARMTRSWPPALLALALSACTSSGAVKPPPSATATPPAPRTTHDPRLRAAAPSVLASPRVVPLDAATRAALPREVVTASAHGPGLSCEGVPLSALLRAAGALPVDMLGATQLAQYVLVQARDGHRVLYSLAELDPDFGQRRVLLVDRCNGRPLENEDGPLQLIALDDARPARWVRQVESITVVAAP</sequence>
<reference evidence="3 4" key="1">
    <citation type="journal article" date="2015" name="Stand. Genomic Sci.">
        <title>Genomic Encyclopedia of Bacterial and Archaeal Type Strains, Phase III: the genomes of soil and plant-associated and newly described type strains.</title>
        <authorList>
            <person name="Whitman W.B."/>
            <person name="Woyke T."/>
            <person name="Klenk H.P."/>
            <person name="Zhou Y."/>
            <person name="Lilburn T.G."/>
            <person name="Beck B.J."/>
            <person name="De Vos P."/>
            <person name="Vandamme P."/>
            <person name="Eisen J.A."/>
            <person name="Garrity G."/>
            <person name="Hugenholtz P."/>
            <person name="Kyrpides N.C."/>
        </authorList>
    </citation>
    <scope>NUCLEOTIDE SEQUENCE [LARGE SCALE GENOMIC DNA]</scope>
    <source>
        <strain evidence="3 4">CGMCC 1.10821</strain>
    </source>
</reference>
<dbReference type="SUPFAM" id="SSF56524">
    <property type="entry name" value="Oxidoreductase molybdopterin-binding domain"/>
    <property type="match status" value="1"/>
</dbReference>
<feature type="compositionally biased region" description="Pro residues" evidence="1">
    <location>
        <begin position="40"/>
        <end position="52"/>
    </location>
</feature>
<keyword evidence="4" id="KW-1185">Reference proteome</keyword>
<evidence type="ECO:0008006" key="5">
    <source>
        <dbReference type="Google" id="ProtNLM"/>
    </source>
</evidence>
<proteinExistence type="predicted"/>
<accession>A0A562LF57</accession>
<dbReference type="EMBL" id="VLKN01000001">
    <property type="protein sequence ID" value="TWI06240.1"/>
    <property type="molecule type" value="Genomic_DNA"/>
</dbReference>
<dbReference type="Gene3D" id="3.90.420.10">
    <property type="entry name" value="Oxidoreductase, molybdopterin-binding domain"/>
    <property type="match status" value="1"/>
</dbReference>
<feature type="region of interest" description="Disordered" evidence="1">
    <location>
        <begin position="38"/>
        <end position="57"/>
    </location>
</feature>
<name>A0A562LF57_9GAMM</name>
<keyword evidence="2" id="KW-0732">Signal</keyword>
<feature type="signal peptide" evidence="2">
    <location>
        <begin position="1"/>
        <end position="37"/>
    </location>
</feature>
<evidence type="ECO:0000313" key="3">
    <source>
        <dbReference type="EMBL" id="TWI06240.1"/>
    </source>
</evidence>
<feature type="chain" id="PRO_5021903775" description="Molybdopterin-dependent oxidoreductase-like protein" evidence="2">
    <location>
        <begin position="38"/>
        <end position="199"/>
    </location>
</feature>
<evidence type="ECO:0000313" key="4">
    <source>
        <dbReference type="Proteomes" id="UP000315167"/>
    </source>
</evidence>
<evidence type="ECO:0000256" key="2">
    <source>
        <dbReference type="SAM" id="SignalP"/>
    </source>
</evidence>
<dbReference type="Proteomes" id="UP000315167">
    <property type="component" value="Unassembled WGS sequence"/>
</dbReference>
<comment type="caution">
    <text evidence="3">The sequence shown here is derived from an EMBL/GenBank/DDBJ whole genome shotgun (WGS) entry which is preliminary data.</text>
</comment>
<evidence type="ECO:0000256" key="1">
    <source>
        <dbReference type="SAM" id="MobiDB-lite"/>
    </source>
</evidence>
<organism evidence="3 4">
    <name type="scientific">Luteimonas cucumeris</name>
    <dbReference type="NCBI Taxonomy" id="985012"/>
    <lineage>
        <taxon>Bacteria</taxon>
        <taxon>Pseudomonadati</taxon>
        <taxon>Pseudomonadota</taxon>
        <taxon>Gammaproteobacteria</taxon>
        <taxon>Lysobacterales</taxon>
        <taxon>Lysobacteraceae</taxon>
        <taxon>Luteimonas</taxon>
    </lineage>
</organism>
<dbReference type="InterPro" id="IPR036374">
    <property type="entry name" value="OxRdtase_Mopterin-bd_sf"/>
</dbReference>
<protein>
    <recommendedName>
        <fullName evidence="5">Molybdopterin-dependent oxidoreductase-like protein</fullName>
    </recommendedName>
</protein>